<reference evidence="2 3" key="1">
    <citation type="submission" date="2020-08" db="EMBL/GenBank/DDBJ databases">
        <title>Complete genome sequence of Raphidiopsis curvispora isolated from drinking water reservoir in South Korea.</title>
        <authorList>
            <person name="Jeong J."/>
        </authorList>
    </citation>
    <scope>NUCLEOTIDE SEQUENCE [LARGE SCALE GENOMIC DNA]</scope>
    <source>
        <strain evidence="2 3">GIHE-G1</strain>
    </source>
</reference>
<feature type="region of interest" description="Disordered" evidence="1">
    <location>
        <begin position="1"/>
        <end position="20"/>
    </location>
</feature>
<proteinExistence type="predicted"/>
<feature type="region of interest" description="Disordered" evidence="1">
    <location>
        <begin position="25"/>
        <end position="87"/>
    </location>
</feature>
<feature type="compositionally biased region" description="Basic and acidic residues" evidence="1">
    <location>
        <begin position="8"/>
        <end position="17"/>
    </location>
</feature>
<protein>
    <submittedName>
        <fullName evidence="2">Uncharacterized protein</fullName>
    </submittedName>
</protein>
<dbReference type="RefSeq" id="WP_187705624.1">
    <property type="nucleotide sequence ID" value="NZ_CP060822.1"/>
</dbReference>
<dbReference type="EMBL" id="CP060822">
    <property type="protein sequence ID" value="QNP28882.1"/>
    <property type="molecule type" value="Genomic_DNA"/>
</dbReference>
<evidence type="ECO:0000313" key="2">
    <source>
        <dbReference type="EMBL" id="QNP28882.1"/>
    </source>
</evidence>
<dbReference type="KEGG" id="ccur:IAR63_13550"/>
<dbReference type="AlphaFoldDB" id="A0A7H0EYL6"/>
<gene>
    <name evidence="2" type="ORF">IAR63_13550</name>
</gene>
<name>A0A7H0EYL6_9CYAN</name>
<evidence type="ECO:0000256" key="1">
    <source>
        <dbReference type="SAM" id="MobiDB-lite"/>
    </source>
</evidence>
<organism evidence="2 3">
    <name type="scientific">Cylindrospermopsis curvispora GIHE-G1</name>
    <dbReference type="NCBI Taxonomy" id="2666332"/>
    <lineage>
        <taxon>Bacteria</taxon>
        <taxon>Bacillati</taxon>
        <taxon>Cyanobacteriota</taxon>
        <taxon>Cyanophyceae</taxon>
        <taxon>Nostocales</taxon>
        <taxon>Aphanizomenonaceae</taxon>
        <taxon>Cylindrospermopsis</taxon>
    </lineage>
</organism>
<evidence type="ECO:0000313" key="3">
    <source>
        <dbReference type="Proteomes" id="UP000516013"/>
    </source>
</evidence>
<accession>A0A7H0EYL6</accession>
<dbReference type="Proteomes" id="UP000516013">
    <property type="component" value="Chromosome"/>
</dbReference>
<keyword evidence="3" id="KW-1185">Reference proteome</keyword>
<sequence length="219" mass="24379">MPRKQQVPKKEEPKQETKLQIISVVRKTAAPPPVESNPDEIIPPAEENKKATPQKAARKKSQKASPVVLAPPPPRDVTPPVEIPSVVMTPPKDREVALPIEMIPSTQPDVTQPVETTLLKDQEVGEPNVESLPDEKTQYKKKEKFYIFKRPYKFTLKGDINLIKWECSCGYEDEVSVLVGMENLLVFCSQCGKPNKFRGTLLSQKGATVGDETIPDVSP</sequence>